<evidence type="ECO:0000256" key="1">
    <source>
        <dbReference type="SAM" id="SignalP"/>
    </source>
</evidence>
<proteinExistence type="predicted"/>
<dbReference type="Proteomes" id="UP001183629">
    <property type="component" value="Unassembled WGS sequence"/>
</dbReference>
<gene>
    <name evidence="3" type="ORF">J2S44_006295</name>
</gene>
<organism evidence="3 4">
    <name type="scientific">Catenuloplanes niger</name>
    <dbReference type="NCBI Taxonomy" id="587534"/>
    <lineage>
        <taxon>Bacteria</taxon>
        <taxon>Bacillati</taxon>
        <taxon>Actinomycetota</taxon>
        <taxon>Actinomycetes</taxon>
        <taxon>Micromonosporales</taxon>
        <taxon>Micromonosporaceae</taxon>
        <taxon>Catenuloplanes</taxon>
    </lineage>
</organism>
<dbReference type="AlphaFoldDB" id="A0AAE3ZWD0"/>
<evidence type="ECO:0000313" key="4">
    <source>
        <dbReference type="Proteomes" id="UP001183629"/>
    </source>
</evidence>
<accession>A0AAE3ZWD0</accession>
<feature type="chain" id="PRO_5042040247" description="Phytase-like domain-containing protein" evidence="1">
    <location>
        <begin position="27"/>
        <end position="367"/>
    </location>
</feature>
<evidence type="ECO:0000313" key="3">
    <source>
        <dbReference type="EMBL" id="MDR7326045.1"/>
    </source>
</evidence>
<evidence type="ECO:0000259" key="2">
    <source>
        <dbReference type="Pfam" id="PF13449"/>
    </source>
</evidence>
<name>A0AAE3ZWD0_9ACTN</name>
<keyword evidence="4" id="KW-1185">Reference proteome</keyword>
<dbReference type="Pfam" id="PF13449">
    <property type="entry name" value="Phytase-like"/>
    <property type="match status" value="1"/>
</dbReference>
<keyword evidence="1" id="KW-0732">Signal</keyword>
<comment type="caution">
    <text evidence="3">The sequence shown here is derived from an EMBL/GenBank/DDBJ whole genome shotgun (WGS) entry which is preliminary data.</text>
</comment>
<dbReference type="PANTHER" id="PTHR37957:SF1">
    <property type="entry name" value="PHYTASE-LIKE DOMAIN-CONTAINING PROTEIN"/>
    <property type="match status" value="1"/>
</dbReference>
<dbReference type="RefSeq" id="WP_310421257.1">
    <property type="nucleotide sequence ID" value="NZ_JAVDYC010000001.1"/>
</dbReference>
<sequence length="367" mass="38555">MNHRRLTTVAAVASVALLAAPSAAQAHGHGAGLPRLSLVDTISVPAGGTQLGTPFGGLSGIDYDARTGTYTAISDDRSALAPARWYSLRLPLDRTGFAATAPRVTGVTTLRGADGAPFANGTVDPESIRLAGRDRLLWTSEGAASTGLAPTIREASGDGAFRRDYRLPAAYLPAANRGVRNNLAFEALTLSADGRSIVAATEAALAQDGPIATLDAGTGARVLVLDRSSGRTRAEYVYRTEAIPAAPTDPANPYADRGLTELLALNDTDYLAVERSFAGGVGFTVQVFWTTTRGATNAAGRDALTGRERVMPKRLLLDLNATGTQVDNVEGITWGPRLPNGDRSLVLVADDNFNSFTQFHLLRVANR</sequence>
<reference evidence="3 4" key="1">
    <citation type="submission" date="2023-07" db="EMBL/GenBank/DDBJ databases">
        <title>Sequencing the genomes of 1000 actinobacteria strains.</title>
        <authorList>
            <person name="Klenk H.-P."/>
        </authorList>
    </citation>
    <scope>NUCLEOTIDE SEQUENCE [LARGE SCALE GENOMIC DNA]</scope>
    <source>
        <strain evidence="3 4">DSM 44711</strain>
    </source>
</reference>
<dbReference type="InterPro" id="IPR027372">
    <property type="entry name" value="Phytase-like_dom"/>
</dbReference>
<feature type="domain" description="Phytase-like" evidence="2">
    <location>
        <begin position="53"/>
        <end position="353"/>
    </location>
</feature>
<dbReference type="EMBL" id="JAVDYC010000001">
    <property type="protein sequence ID" value="MDR7326045.1"/>
    <property type="molecule type" value="Genomic_DNA"/>
</dbReference>
<protein>
    <recommendedName>
        <fullName evidence="2">Phytase-like domain-containing protein</fullName>
    </recommendedName>
</protein>
<dbReference type="PANTHER" id="PTHR37957">
    <property type="entry name" value="BLR7070 PROTEIN"/>
    <property type="match status" value="1"/>
</dbReference>
<feature type="signal peptide" evidence="1">
    <location>
        <begin position="1"/>
        <end position="26"/>
    </location>
</feature>